<proteinExistence type="predicted"/>
<feature type="coiled-coil region" evidence="1">
    <location>
        <begin position="242"/>
        <end position="269"/>
    </location>
</feature>
<feature type="coiled-coil region" evidence="1">
    <location>
        <begin position="387"/>
        <end position="484"/>
    </location>
</feature>
<feature type="region of interest" description="Disordered" evidence="2">
    <location>
        <begin position="508"/>
        <end position="540"/>
    </location>
</feature>
<protein>
    <recommendedName>
        <fullName evidence="5">Coiled-coil protein</fullName>
    </recommendedName>
</protein>
<keyword evidence="1" id="KW-0175">Coiled coil</keyword>
<evidence type="ECO:0000313" key="4">
    <source>
        <dbReference type="Proteomes" id="UP000315496"/>
    </source>
</evidence>
<evidence type="ECO:0008006" key="5">
    <source>
        <dbReference type="Google" id="ProtNLM"/>
    </source>
</evidence>
<gene>
    <name evidence="3" type="ORF">GMRT_10543</name>
</gene>
<feature type="coiled-coil region" evidence="1">
    <location>
        <begin position="593"/>
        <end position="676"/>
    </location>
</feature>
<dbReference type="AlphaFoldDB" id="A0A4Z1T1P4"/>
<name>A0A4Z1T1P4_GIAMU</name>
<dbReference type="OrthoDB" id="10257388at2759"/>
<evidence type="ECO:0000256" key="2">
    <source>
        <dbReference type="SAM" id="MobiDB-lite"/>
    </source>
</evidence>
<dbReference type="Proteomes" id="UP000315496">
    <property type="component" value="Chromosome 4"/>
</dbReference>
<organism evidence="3 4">
    <name type="scientific">Giardia muris</name>
    <dbReference type="NCBI Taxonomy" id="5742"/>
    <lineage>
        <taxon>Eukaryota</taxon>
        <taxon>Metamonada</taxon>
        <taxon>Diplomonadida</taxon>
        <taxon>Hexamitidae</taxon>
        <taxon>Giardiinae</taxon>
        <taxon>Giardia</taxon>
    </lineage>
</organism>
<sequence length="782" mass="87840">MPADQGKETDPREEGATLELVYPHVQDVCLSSLVDVSISPRTQRVVIRGHAIRNIDVLTNYRTITCLELGSIQLDMSFSAFLHLVGARDSFPSLRSVSIDSVLFQKPSQRAVTKKRRNNLEVLMVKGLFLADGTPFGTFLEYASTALNSITLKELVLSFQERGLTLSQLASTGSGLRLDEVPEDTQVVKLLVYFPNLQRYNGSDITPELRNLSQAHAKRLVISMRNRLQEASTLITDSSTSLTKQSALLQKKEEDLETERARNAELLERSLVLEARCTSLNEALQRAQSHTELVGYLQGLARPVNLEETYPHDLSTRITSCLSRITGSSSHSGPSERLLEATLMLQEQGTTPSVSTLVAYLEAQCNRSGMLSEDMQAQFFQRSQKQYAEIQTLIDALLEAREQLELNRREADDLLTRSQNSETQNAELRRRVKDLEERLRVSPPMQLQAGPPSAKEKKAYEQQIEELTGQVEVLRDQLELQKLEATVSPDYVCSRCLDASLNRLQDTLSTSKGSARSRHRTPRELRSASDASDQEVKRPLSSVMIQTTGTETYATREAEIQTFQMLQVLQSAQGTQTTGDDTSSSDPDVAVTLARLEGQYDRLSTAYNVFQEQFAASTMEAERLRKENTQLRRDCEALADELRGRASSPTRDRSEKAKLLLEISRLTEQRDSYKEKLRKAVAYARQVMAAYETLSTAITTAKAKSPRRRASSGDGYIKQLNALENDVERLRHLNEVQRRKVEACSRRKPQSPRAREPNTLLSQDFVRELEKLATHIDAVLGV</sequence>
<feature type="region of interest" description="Disordered" evidence="2">
    <location>
        <begin position="738"/>
        <end position="759"/>
    </location>
</feature>
<keyword evidence="4" id="KW-1185">Reference proteome</keyword>
<comment type="caution">
    <text evidence="3">The sequence shown here is derived from an EMBL/GenBank/DDBJ whole genome shotgun (WGS) entry which is preliminary data.</text>
</comment>
<accession>A0A4Z1T1P4</accession>
<reference evidence="3 4" key="1">
    <citation type="submission" date="2019-05" db="EMBL/GenBank/DDBJ databases">
        <title>The compact genome of Giardia muris reveals important steps in the evolution of intestinal protozoan parasites.</title>
        <authorList>
            <person name="Xu F."/>
            <person name="Jimenez-Gonzalez A."/>
            <person name="Einarsson E."/>
            <person name="Astvaldsson A."/>
            <person name="Peirasmaki D."/>
            <person name="Eckmann L."/>
            <person name="Andersson J.O."/>
            <person name="Svard S.G."/>
            <person name="Jerlstrom-Hultqvist J."/>
        </authorList>
    </citation>
    <scope>NUCLEOTIDE SEQUENCE [LARGE SCALE GENOMIC DNA]</scope>
    <source>
        <strain evidence="3 4">Roberts-Thomson</strain>
    </source>
</reference>
<evidence type="ECO:0000256" key="1">
    <source>
        <dbReference type="SAM" id="Coils"/>
    </source>
</evidence>
<dbReference type="EMBL" id="VDLU01000004">
    <property type="protein sequence ID" value="TNJ26877.1"/>
    <property type="molecule type" value="Genomic_DNA"/>
</dbReference>
<evidence type="ECO:0000313" key="3">
    <source>
        <dbReference type="EMBL" id="TNJ26877.1"/>
    </source>
</evidence>
<dbReference type="VEuPathDB" id="GiardiaDB:GMRT_10543"/>